<dbReference type="InterPro" id="IPR029063">
    <property type="entry name" value="SAM-dependent_MTases_sf"/>
</dbReference>
<accession>A0ABT1M802</accession>
<dbReference type="RefSeq" id="WP_255063127.1">
    <property type="nucleotide sequence ID" value="NZ_JANDBD010000011.1"/>
</dbReference>
<reference evidence="1 2" key="1">
    <citation type="submission" date="2022-06" db="EMBL/GenBank/DDBJ databases">
        <title>Mycolicibacterium sp. CAU 1645 isolated from seawater.</title>
        <authorList>
            <person name="Kim W."/>
        </authorList>
    </citation>
    <scope>NUCLEOTIDE SEQUENCE [LARGE SCALE GENOMIC DNA]</scope>
    <source>
        <strain evidence="1 2">CAU 1645</strain>
    </source>
</reference>
<gene>
    <name evidence="1" type="ORF">NM203_24260</name>
</gene>
<dbReference type="SUPFAM" id="SSF53335">
    <property type="entry name" value="S-adenosyl-L-methionine-dependent methyltransferases"/>
    <property type="match status" value="1"/>
</dbReference>
<protein>
    <recommendedName>
        <fullName evidence="3">Methyltransferase type 11 domain-containing protein</fullName>
    </recommendedName>
</protein>
<name>A0ABT1M802_9MYCO</name>
<comment type="caution">
    <text evidence="1">The sequence shown here is derived from an EMBL/GenBank/DDBJ whole genome shotgun (WGS) entry which is preliminary data.</text>
</comment>
<dbReference type="Gene3D" id="3.40.50.150">
    <property type="entry name" value="Vaccinia Virus protein VP39"/>
    <property type="match status" value="1"/>
</dbReference>
<proteinExistence type="predicted"/>
<sequence length="307" mass="33832">MTSTRDAGAFGAAHALFRRLPPTWRTELKRILGNQGHGRSGFDWLTARKDATGKKRLDRALEGLIETLGPETARNLGGKVCIDFGAGYVPTDGIALWLLGASEVHGVDYNNLARPREIARAVRAADTGRIENQLRALQLEFAWSDRVDTVRRWAIKDVDSFPPGYTYVAPADVIASPFRVPKFDVLVSTSVLEHIPPSLMISMLDALKSRENERATHIHRVDLRDHRDFDSDPYGFLDPSRQFDAEVDADSRGNGLTLHDWEALLAGHPELGLEVSGYEAGRPHLMPAAAPKSATHVVADCVVLRSV</sequence>
<evidence type="ECO:0000313" key="1">
    <source>
        <dbReference type="EMBL" id="MCP9275306.1"/>
    </source>
</evidence>
<dbReference type="Proteomes" id="UP001651690">
    <property type="component" value="Unassembled WGS sequence"/>
</dbReference>
<evidence type="ECO:0008006" key="3">
    <source>
        <dbReference type="Google" id="ProtNLM"/>
    </source>
</evidence>
<keyword evidence="2" id="KW-1185">Reference proteome</keyword>
<evidence type="ECO:0000313" key="2">
    <source>
        <dbReference type="Proteomes" id="UP001651690"/>
    </source>
</evidence>
<dbReference type="EMBL" id="JANDBD010000011">
    <property type="protein sequence ID" value="MCP9275306.1"/>
    <property type="molecule type" value="Genomic_DNA"/>
</dbReference>
<organism evidence="1 2">
    <name type="scientific">Mycolicibacterium arenosum</name>
    <dbReference type="NCBI Taxonomy" id="2952157"/>
    <lineage>
        <taxon>Bacteria</taxon>
        <taxon>Bacillati</taxon>
        <taxon>Actinomycetota</taxon>
        <taxon>Actinomycetes</taxon>
        <taxon>Mycobacteriales</taxon>
        <taxon>Mycobacteriaceae</taxon>
        <taxon>Mycolicibacterium</taxon>
    </lineage>
</organism>